<dbReference type="InterPro" id="IPR017972">
    <property type="entry name" value="Cyt_P450_CS"/>
</dbReference>
<name>A0ABW6GU29_9ACTN</name>
<evidence type="ECO:0000256" key="1">
    <source>
        <dbReference type="ARBA" id="ARBA00010617"/>
    </source>
</evidence>
<dbReference type="InterPro" id="IPR036396">
    <property type="entry name" value="Cyt_P450_sf"/>
</dbReference>
<keyword evidence="2" id="KW-0479">Metal-binding</keyword>
<evidence type="ECO:0000256" key="3">
    <source>
        <dbReference type="SAM" id="MobiDB-lite"/>
    </source>
</evidence>
<reference evidence="4 5" key="1">
    <citation type="submission" date="2024-09" db="EMBL/GenBank/DDBJ databases">
        <title>The Natural Products Discovery Center: Release of the First 8490 Sequenced Strains for Exploring Actinobacteria Biosynthetic Diversity.</title>
        <authorList>
            <person name="Kalkreuter E."/>
            <person name="Kautsar S.A."/>
            <person name="Yang D."/>
            <person name="Bader C.D."/>
            <person name="Teijaro C.N."/>
            <person name="Fluegel L."/>
            <person name="Davis C.M."/>
            <person name="Simpson J.R."/>
            <person name="Lauterbach L."/>
            <person name="Steele A.D."/>
            <person name="Gui C."/>
            <person name="Meng S."/>
            <person name="Li G."/>
            <person name="Viehrig K."/>
            <person name="Ye F."/>
            <person name="Su P."/>
            <person name="Kiefer A.F."/>
            <person name="Nichols A."/>
            <person name="Cepeda A.J."/>
            <person name="Yan W."/>
            <person name="Fan B."/>
            <person name="Jiang Y."/>
            <person name="Adhikari A."/>
            <person name="Zheng C.-J."/>
            <person name="Schuster L."/>
            <person name="Cowan T.M."/>
            <person name="Smanski M.J."/>
            <person name="Chevrette M.G."/>
            <person name="De Carvalho L.P.S."/>
            <person name="Shen B."/>
        </authorList>
    </citation>
    <scope>NUCLEOTIDE SEQUENCE [LARGE SCALE GENOMIC DNA]</scope>
    <source>
        <strain evidence="4 5">NPDC058753</strain>
    </source>
</reference>
<comment type="caution">
    <text evidence="4">The sequence shown here is derived from an EMBL/GenBank/DDBJ whole genome shotgun (WGS) entry which is preliminary data.</text>
</comment>
<evidence type="ECO:0000313" key="5">
    <source>
        <dbReference type="Proteomes" id="UP001599542"/>
    </source>
</evidence>
<feature type="region of interest" description="Disordered" evidence="3">
    <location>
        <begin position="1"/>
        <end position="22"/>
    </location>
</feature>
<dbReference type="InterPro" id="IPR002397">
    <property type="entry name" value="Cyt_P450_B"/>
</dbReference>
<dbReference type="Pfam" id="PF00067">
    <property type="entry name" value="p450"/>
    <property type="match status" value="1"/>
</dbReference>
<keyword evidence="2" id="KW-0349">Heme</keyword>
<dbReference type="PROSITE" id="PS00086">
    <property type="entry name" value="CYTOCHROME_P450"/>
    <property type="match status" value="1"/>
</dbReference>
<protein>
    <submittedName>
        <fullName evidence="4">Cytochrome P450</fullName>
    </submittedName>
</protein>
<keyword evidence="2" id="KW-0560">Oxidoreductase</keyword>
<dbReference type="SUPFAM" id="SSF48264">
    <property type="entry name" value="Cytochrome P450"/>
    <property type="match status" value="1"/>
</dbReference>
<proteinExistence type="inferred from homology"/>
<evidence type="ECO:0000313" key="4">
    <source>
        <dbReference type="EMBL" id="MFE1356275.1"/>
    </source>
</evidence>
<accession>A0ABW6GU29</accession>
<dbReference type="InterPro" id="IPR001128">
    <property type="entry name" value="Cyt_P450"/>
</dbReference>
<dbReference type="RefSeq" id="WP_380330483.1">
    <property type="nucleotide sequence ID" value="NZ_JBHYPW010000068.1"/>
</dbReference>
<dbReference type="PRINTS" id="PR00359">
    <property type="entry name" value="BP450"/>
</dbReference>
<dbReference type="PANTHER" id="PTHR46696">
    <property type="entry name" value="P450, PUTATIVE (EUROFUNG)-RELATED"/>
    <property type="match status" value="1"/>
</dbReference>
<comment type="similarity">
    <text evidence="1 2">Belongs to the cytochrome P450 family.</text>
</comment>
<gene>
    <name evidence="4" type="ORF">ACFW6T_30290</name>
</gene>
<dbReference type="Proteomes" id="UP001599542">
    <property type="component" value="Unassembled WGS sequence"/>
</dbReference>
<keyword evidence="2" id="KW-0503">Monooxygenase</keyword>
<evidence type="ECO:0000256" key="2">
    <source>
        <dbReference type="RuleBase" id="RU000461"/>
    </source>
</evidence>
<keyword evidence="5" id="KW-1185">Reference proteome</keyword>
<dbReference type="PANTHER" id="PTHR46696:SF6">
    <property type="entry name" value="P450, PUTATIVE (EUROFUNG)-RELATED"/>
    <property type="match status" value="1"/>
</dbReference>
<organism evidence="4 5">
    <name type="scientific">Kitasatospora phosalacinea</name>
    <dbReference type="NCBI Taxonomy" id="2065"/>
    <lineage>
        <taxon>Bacteria</taxon>
        <taxon>Bacillati</taxon>
        <taxon>Actinomycetota</taxon>
        <taxon>Actinomycetes</taxon>
        <taxon>Kitasatosporales</taxon>
        <taxon>Streptomycetaceae</taxon>
        <taxon>Kitasatospora</taxon>
    </lineage>
</organism>
<dbReference type="Gene3D" id="1.10.630.10">
    <property type="entry name" value="Cytochrome P450"/>
    <property type="match status" value="1"/>
</dbReference>
<keyword evidence="2" id="KW-0408">Iron</keyword>
<dbReference type="EMBL" id="JBHYPX010000083">
    <property type="protein sequence ID" value="MFE1356275.1"/>
    <property type="molecule type" value="Genomic_DNA"/>
</dbReference>
<sequence length="426" mass="47641">MDRTAEQHGGCPVAPGTTEERARRWSTYQPWLQADPIGPWHEIREHGPVVRSEEFGGYWILTRYADLEWAARNADVFSSADIGIPNRQIYKDKLIPIQLDGDEHRTWRQALSALFNPGVVNAITPQIRQAAVDAIEPIAARGSCEFVEDFAVRLPAETFLINFGIDRSHLPELLDHKNWLRREGLPNARNDEELHAAGRPLWEFFSAAVDRRRAEGTEGRRDVISSLLRAEHGGRPLTQDEIVNIILMTMFASLDTSNSLLSMVFRHLAEHPEAQRTVVEEPGRIPAIAEELIRHEAMVSTARVVTRDVELHGVKMRAGDRVMMSWGMAGLDPEVFEDADRVDFDRASVRHLAFGIGPHRCLGMHLARRIVKVALEEWHARIPAYRITPGTAPVARYSPIRGLDRLDLTVGAAEAAGATEAAGAAR</sequence>